<dbReference type="InterPro" id="IPR036259">
    <property type="entry name" value="MFS_trans_sf"/>
</dbReference>
<dbReference type="RefSeq" id="WP_135876376.1">
    <property type="nucleotide sequence ID" value="NZ_SRSO01000007.1"/>
</dbReference>
<feature type="transmembrane region" description="Helical" evidence="6">
    <location>
        <begin position="432"/>
        <end position="452"/>
    </location>
</feature>
<accession>A0A4S1E0D8</accession>
<evidence type="ECO:0000256" key="4">
    <source>
        <dbReference type="ARBA" id="ARBA00022989"/>
    </source>
</evidence>
<feature type="transmembrane region" description="Helical" evidence="6">
    <location>
        <begin position="93"/>
        <end position="111"/>
    </location>
</feature>
<keyword evidence="2" id="KW-0813">Transport</keyword>
<feature type="transmembrane region" description="Helical" evidence="6">
    <location>
        <begin position="345"/>
        <end position="363"/>
    </location>
</feature>
<dbReference type="GO" id="GO:0012505">
    <property type="term" value="C:endomembrane system"/>
    <property type="evidence" value="ECO:0007669"/>
    <property type="project" value="UniProtKB-SubCell"/>
</dbReference>
<dbReference type="OrthoDB" id="9768783at2"/>
<dbReference type="InterPro" id="IPR024671">
    <property type="entry name" value="Atg22-like"/>
</dbReference>
<organism evidence="7 8">
    <name type="scientific">Flavivirga rizhaonensis</name>
    <dbReference type="NCBI Taxonomy" id="2559571"/>
    <lineage>
        <taxon>Bacteria</taxon>
        <taxon>Pseudomonadati</taxon>
        <taxon>Bacteroidota</taxon>
        <taxon>Flavobacteriia</taxon>
        <taxon>Flavobacteriales</taxon>
        <taxon>Flavobacteriaceae</taxon>
        <taxon>Flavivirga</taxon>
    </lineage>
</organism>
<evidence type="ECO:0000256" key="5">
    <source>
        <dbReference type="ARBA" id="ARBA00023136"/>
    </source>
</evidence>
<comment type="caution">
    <text evidence="7">The sequence shown here is derived from an EMBL/GenBank/DDBJ whole genome shotgun (WGS) entry which is preliminary data.</text>
</comment>
<dbReference type="PANTHER" id="PTHR23519">
    <property type="entry name" value="AUTOPHAGY-RELATED PROTEIN 22"/>
    <property type="match status" value="1"/>
</dbReference>
<feature type="transmembrane region" description="Helical" evidence="6">
    <location>
        <begin position="407"/>
        <end position="426"/>
    </location>
</feature>
<evidence type="ECO:0000256" key="1">
    <source>
        <dbReference type="ARBA" id="ARBA00004127"/>
    </source>
</evidence>
<reference evidence="7 8" key="1">
    <citation type="submission" date="2019-04" db="EMBL/GenBank/DDBJ databases">
        <authorList>
            <person name="Liu A."/>
        </authorList>
    </citation>
    <scope>NUCLEOTIDE SEQUENCE [LARGE SCALE GENOMIC DNA]</scope>
    <source>
        <strain evidence="7 8">RZ03</strain>
    </source>
</reference>
<feature type="transmembrane region" description="Helical" evidence="6">
    <location>
        <begin position="20"/>
        <end position="41"/>
    </location>
</feature>
<evidence type="ECO:0000313" key="7">
    <source>
        <dbReference type="EMBL" id="TGV03322.1"/>
    </source>
</evidence>
<dbReference type="SUPFAM" id="SSF103473">
    <property type="entry name" value="MFS general substrate transporter"/>
    <property type="match status" value="1"/>
</dbReference>
<dbReference type="Proteomes" id="UP000307602">
    <property type="component" value="Unassembled WGS sequence"/>
</dbReference>
<dbReference type="AlphaFoldDB" id="A0A4S1E0D8"/>
<feature type="transmembrane region" description="Helical" evidence="6">
    <location>
        <begin position="277"/>
        <end position="298"/>
    </location>
</feature>
<dbReference type="InterPro" id="IPR050495">
    <property type="entry name" value="ATG22/LtaA_families"/>
</dbReference>
<dbReference type="EMBL" id="SRSO01000007">
    <property type="protein sequence ID" value="TGV03322.1"/>
    <property type="molecule type" value="Genomic_DNA"/>
</dbReference>
<sequence length="461" mass="51807">MEQLKKGSKKLLNAWAFYDWANSVYTLTITSSIFPIFYSALFLSEIKTISAFGFEFKSTALITFVTAFTFLVVAFMSPILSGIADYIGNKKNFLKFFCYVGSAGCIGLYWFDLEHIHLSLLFYFMGLIGYWGSLVFYNSYLPDIAFPEQQDSISAKGFSMGYLGSVLLLILNLLMVMFPQWFGFDISISESIRNTGSELEINEALKVAKDTASIEAMKISFITVGVWWALFSQYSFYHLPKGASSGHKVTKAIVFNGLKELRQVWKQLKSDLRLKRYLYAFFVFSMAVQTIMLVAAYFGEEEIAWGSASDKTMGLIGSILIIQLVAVLGAFLTSRASSKYGNIKTLVAINFIWMALCFYAYFMETPSQFYIAASIVGLVMGGIQSLARSTYSKFLPETEDTTSYFSFYDVAEKIGIVIGMGIFATIDQITGSMRNAILFLFIFFLAGIIMLFRVPKLSKID</sequence>
<feature type="transmembrane region" description="Helical" evidence="6">
    <location>
        <begin position="161"/>
        <end position="182"/>
    </location>
</feature>
<gene>
    <name evidence="7" type="ORF">EM932_06500</name>
</gene>
<keyword evidence="5 6" id="KW-0472">Membrane</keyword>
<dbReference type="PANTHER" id="PTHR23519:SF1">
    <property type="entry name" value="AUTOPHAGY-RELATED PROTEIN 22"/>
    <property type="match status" value="1"/>
</dbReference>
<feature type="transmembrane region" description="Helical" evidence="6">
    <location>
        <begin position="61"/>
        <end position="81"/>
    </location>
</feature>
<feature type="transmembrane region" description="Helical" evidence="6">
    <location>
        <begin position="369"/>
        <end position="387"/>
    </location>
</feature>
<keyword evidence="3 6" id="KW-0812">Transmembrane</keyword>
<proteinExistence type="predicted"/>
<evidence type="ECO:0000256" key="6">
    <source>
        <dbReference type="SAM" id="Phobius"/>
    </source>
</evidence>
<dbReference type="Pfam" id="PF11700">
    <property type="entry name" value="ATG22"/>
    <property type="match status" value="2"/>
</dbReference>
<dbReference type="Gene3D" id="1.20.1250.20">
    <property type="entry name" value="MFS general substrate transporter like domains"/>
    <property type="match status" value="1"/>
</dbReference>
<keyword evidence="4 6" id="KW-1133">Transmembrane helix</keyword>
<comment type="subcellular location">
    <subcellularLocation>
        <location evidence="1">Endomembrane system</location>
        <topology evidence="1">Multi-pass membrane protein</topology>
    </subcellularLocation>
</comment>
<feature type="transmembrane region" description="Helical" evidence="6">
    <location>
        <begin position="219"/>
        <end position="237"/>
    </location>
</feature>
<protein>
    <submittedName>
        <fullName evidence="7">MFS transporter</fullName>
    </submittedName>
</protein>
<name>A0A4S1E0D8_9FLAO</name>
<evidence type="ECO:0000256" key="2">
    <source>
        <dbReference type="ARBA" id="ARBA00022448"/>
    </source>
</evidence>
<feature type="transmembrane region" description="Helical" evidence="6">
    <location>
        <begin position="117"/>
        <end position="140"/>
    </location>
</feature>
<feature type="transmembrane region" description="Helical" evidence="6">
    <location>
        <begin position="313"/>
        <end position="333"/>
    </location>
</feature>
<evidence type="ECO:0000313" key="8">
    <source>
        <dbReference type="Proteomes" id="UP000307602"/>
    </source>
</evidence>
<keyword evidence="8" id="KW-1185">Reference proteome</keyword>
<evidence type="ECO:0000256" key="3">
    <source>
        <dbReference type="ARBA" id="ARBA00022692"/>
    </source>
</evidence>